<evidence type="ECO:0000256" key="4">
    <source>
        <dbReference type="ARBA" id="ARBA00022801"/>
    </source>
</evidence>
<dbReference type="InParanoid" id="K1PKE0"/>
<evidence type="ECO:0000256" key="3">
    <source>
        <dbReference type="ARBA" id="ARBA00022723"/>
    </source>
</evidence>
<keyword evidence="3" id="KW-0479">Metal-binding</keyword>
<keyword evidence="6 9" id="KW-0482">Metalloprotease</keyword>
<accession>K1PKE0</accession>
<protein>
    <submittedName>
        <fullName evidence="9">Virulence metalloprotease</fullName>
    </submittedName>
</protein>
<dbReference type="Pfam" id="PF02868">
    <property type="entry name" value="Peptidase_M4_C"/>
    <property type="match status" value="1"/>
</dbReference>
<dbReference type="PRINTS" id="PR00730">
    <property type="entry name" value="THERMOLYSIN"/>
</dbReference>
<dbReference type="InterPro" id="IPR023612">
    <property type="entry name" value="Peptidase_M4"/>
</dbReference>
<dbReference type="InterPro" id="IPR001570">
    <property type="entry name" value="Peptidase_M4_C_domain"/>
</dbReference>
<dbReference type="Gene3D" id="3.10.450.490">
    <property type="match status" value="1"/>
</dbReference>
<feature type="domain" description="Peptidase M4 C-terminal" evidence="8">
    <location>
        <begin position="363"/>
        <end position="507"/>
    </location>
</feature>
<dbReference type="InterPro" id="IPR027268">
    <property type="entry name" value="Peptidase_M4/M1_CTD_sf"/>
</dbReference>
<evidence type="ECO:0000256" key="6">
    <source>
        <dbReference type="ARBA" id="ARBA00023049"/>
    </source>
</evidence>
<dbReference type="PANTHER" id="PTHR33794:SF1">
    <property type="entry name" value="BACILLOLYSIN"/>
    <property type="match status" value="1"/>
</dbReference>
<evidence type="ECO:0000256" key="2">
    <source>
        <dbReference type="ARBA" id="ARBA00022670"/>
    </source>
</evidence>
<dbReference type="GO" id="GO:0004222">
    <property type="term" value="F:metalloendopeptidase activity"/>
    <property type="evidence" value="ECO:0007669"/>
    <property type="project" value="InterPro"/>
</dbReference>
<dbReference type="Pfam" id="PF01447">
    <property type="entry name" value="Peptidase_M4"/>
    <property type="match status" value="1"/>
</dbReference>
<dbReference type="Gene3D" id="3.10.170.10">
    <property type="match status" value="1"/>
</dbReference>
<comment type="similarity">
    <text evidence="1">Belongs to the peptidase M4 family.</text>
</comment>
<dbReference type="InterPro" id="IPR013856">
    <property type="entry name" value="Peptidase_M4_domain"/>
</dbReference>
<evidence type="ECO:0000256" key="1">
    <source>
        <dbReference type="ARBA" id="ARBA00009388"/>
    </source>
</evidence>
<name>K1PKE0_MAGGI</name>
<dbReference type="InterPro" id="IPR050728">
    <property type="entry name" value="Zinc_Metalloprotease_M4"/>
</dbReference>
<feature type="domain" description="Peptidase M4" evidence="7">
    <location>
        <begin position="222"/>
        <end position="360"/>
    </location>
</feature>
<dbReference type="GO" id="GO:0006508">
    <property type="term" value="P:proteolysis"/>
    <property type="evidence" value="ECO:0007669"/>
    <property type="project" value="UniProtKB-KW"/>
</dbReference>
<keyword evidence="5" id="KW-0862">Zinc</keyword>
<dbReference type="AlphaFoldDB" id="K1PKE0"/>
<dbReference type="HOGENOM" id="CLU_008590_4_2_1"/>
<sequence>MEGEKYMFLYEFHRRHIVQIHGYREMSFPGQKNSIYLDKRRDIKTYDSEVGEVSDILANENNGLILVDKADSIEKTKIVRYRETFKGIPVYDAFITTELDSNTGSWTGQISGEWYEDLERDIASVVPLLSKHQALALALSNEKIQDGSNVIDSSISLVIVPWNGTGILCYDITLLIITPKDMQRPGIFINANSGLIFRRVQRLRQSSLINAIGGNLKTEKIIYGKNYPPLNVESNFNGTVCSLKSKLVRVYDLKSALMPNRSKPFRFLCNQSIQDEVNGGYSPMSDAFYMSQRVFEMFDQWAHVSVIRNPPIDIWVHYGKRQFNAMYNGKALVFGDGDEKNFPLVTYDIVAHEFAHVFTESYSNLEYENQSGAINEAFSDLVGETFEFYMTGINDFHIGAKTDKINEEGIRDICNQQTDGLSIVHVQDYYDGMEVHLSSGIFNKVSCILMKNPNIGLKVTFQIYTHANRFYWGPVSNFSDAVCGILKAAYDLGHDTNVMREAFSVVGLNGCNLDMYIRKLYGKTHIQNLMATKNEKIMLAFDGQFTIKNKFIRVFTEGGAGDVDLYLNYNLILKRNKAKYVSVSDGNLEVLQIPAKKCRKKLCYIHLLPKEKGFSGVSLWIDVL</sequence>
<organism evidence="9">
    <name type="scientific">Magallana gigas</name>
    <name type="common">Pacific oyster</name>
    <name type="synonym">Crassostrea gigas</name>
    <dbReference type="NCBI Taxonomy" id="29159"/>
    <lineage>
        <taxon>Eukaryota</taxon>
        <taxon>Metazoa</taxon>
        <taxon>Spiralia</taxon>
        <taxon>Lophotrochozoa</taxon>
        <taxon>Mollusca</taxon>
        <taxon>Bivalvia</taxon>
        <taxon>Autobranchia</taxon>
        <taxon>Pteriomorphia</taxon>
        <taxon>Ostreida</taxon>
        <taxon>Ostreoidea</taxon>
        <taxon>Ostreidae</taxon>
        <taxon>Magallana</taxon>
    </lineage>
</organism>
<evidence type="ECO:0000256" key="5">
    <source>
        <dbReference type="ARBA" id="ARBA00022833"/>
    </source>
</evidence>
<reference evidence="9" key="1">
    <citation type="journal article" date="2012" name="Nature">
        <title>The oyster genome reveals stress adaptation and complexity of shell formation.</title>
        <authorList>
            <person name="Zhang G."/>
            <person name="Fang X."/>
            <person name="Guo X."/>
            <person name="Li L."/>
            <person name="Luo R."/>
            <person name="Xu F."/>
            <person name="Yang P."/>
            <person name="Zhang L."/>
            <person name="Wang X."/>
            <person name="Qi H."/>
            <person name="Xiong Z."/>
            <person name="Que H."/>
            <person name="Xie Y."/>
            <person name="Holland P.W."/>
            <person name="Paps J."/>
            <person name="Zhu Y."/>
            <person name="Wu F."/>
            <person name="Chen Y."/>
            <person name="Wang J."/>
            <person name="Peng C."/>
            <person name="Meng J."/>
            <person name="Yang L."/>
            <person name="Liu J."/>
            <person name="Wen B."/>
            <person name="Zhang N."/>
            <person name="Huang Z."/>
            <person name="Zhu Q."/>
            <person name="Feng Y."/>
            <person name="Mount A."/>
            <person name="Hedgecock D."/>
            <person name="Xu Z."/>
            <person name="Liu Y."/>
            <person name="Domazet-Loso T."/>
            <person name="Du Y."/>
            <person name="Sun X."/>
            <person name="Zhang S."/>
            <person name="Liu B."/>
            <person name="Cheng P."/>
            <person name="Jiang X."/>
            <person name="Li J."/>
            <person name="Fan D."/>
            <person name="Wang W."/>
            <person name="Fu W."/>
            <person name="Wang T."/>
            <person name="Wang B."/>
            <person name="Zhang J."/>
            <person name="Peng Z."/>
            <person name="Li Y."/>
            <person name="Li N."/>
            <person name="Wang J."/>
            <person name="Chen M."/>
            <person name="He Y."/>
            <person name="Tan F."/>
            <person name="Song X."/>
            <person name="Zheng Q."/>
            <person name="Huang R."/>
            <person name="Yang H."/>
            <person name="Du X."/>
            <person name="Chen L."/>
            <person name="Yang M."/>
            <person name="Gaffney P.M."/>
            <person name="Wang S."/>
            <person name="Luo L."/>
            <person name="She Z."/>
            <person name="Ming Y."/>
            <person name="Huang W."/>
            <person name="Zhang S."/>
            <person name="Huang B."/>
            <person name="Zhang Y."/>
            <person name="Qu T."/>
            <person name="Ni P."/>
            <person name="Miao G."/>
            <person name="Wang J."/>
            <person name="Wang Q."/>
            <person name="Steinberg C.E."/>
            <person name="Wang H."/>
            <person name="Li N."/>
            <person name="Qian L."/>
            <person name="Zhang G."/>
            <person name="Li Y."/>
            <person name="Yang H."/>
            <person name="Liu X."/>
            <person name="Wang J."/>
            <person name="Yin Y."/>
            <person name="Wang J."/>
        </authorList>
    </citation>
    <scope>NUCLEOTIDE SEQUENCE [LARGE SCALE GENOMIC DNA]</scope>
    <source>
        <strain evidence="9">05x7-T-G4-1.051#20</strain>
    </source>
</reference>
<dbReference type="EMBL" id="JH816220">
    <property type="protein sequence ID" value="EKC19359.1"/>
    <property type="molecule type" value="Genomic_DNA"/>
</dbReference>
<gene>
    <name evidence="9" type="ORF">CGI_10008767</name>
</gene>
<keyword evidence="4" id="KW-0378">Hydrolase</keyword>
<dbReference type="Gene3D" id="1.10.390.10">
    <property type="entry name" value="Neutral Protease Domain 2"/>
    <property type="match status" value="1"/>
</dbReference>
<proteinExistence type="inferred from homology"/>
<dbReference type="PANTHER" id="PTHR33794">
    <property type="entry name" value="BACILLOLYSIN"/>
    <property type="match status" value="1"/>
</dbReference>
<dbReference type="CDD" id="cd09597">
    <property type="entry name" value="M4_TLP"/>
    <property type="match status" value="1"/>
</dbReference>
<evidence type="ECO:0000259" key="7">
    <source>
        <dbReference type="Pfam" id="PF01447"/>
    </source>
</evidence>
<dbReference type="SUPFAM" id="SSF55486">
    <property type="entry name" value="Metalloproteases ('zincins'), catalytic domain"/>
    <property type="match status" value="1"/>
</dbReference>
<keyword evidence="2 9" id="KW-0645">Protease</keyword>
<evidence type="ECO:0000313" key="9">
    <source>
        <dbReference type="EMBL" id="EKC19359.1"/>
    </source>
</evidence>
<evidence type="ECO:0000259" key="8">
    <source>
        <dbReference type="Pfam" id="PF02868"/>
    </source>
</evidence>
<dbReference type="GO" id="GO:0046872">
    <property type="term" value="F:metal ion binding"/>
    <property type="evidence" value="ECO:0007669"/>
    <property type="project" value="UniProtKB-KW"/>
</dbReference>